<feature type="domain" description="DSBA-like thioredoxin" evidence="1">
    <location>
        <begin position="7"/>
        <end position="209"/>
    </location>
</feature>
<dbReference type="Proteomes" id="UP000809621">
    <property type="component" value="Unassembled WGS sequence"/>
</dbReference>
<name>A0ABS2HBA7_9VIBR</name>
<comment type="caution">
    <text evidence="2">The sequence shown here is derived from an EMBL/GenBank/DDBJ whole genome shotgun (WGS) entry which is preliminary data.</text>
</comment>
<sequence>MDGKIKLDIISDVVCPWCIIGYNHLMAAIEELGLQDVVEIEWQPFELNPDMPSEGENLRDHIMRKYGSTEQDSAQARITIAEKGAAYGFDFAFTDDMKMVNTLDAHVLLGYAHSVGKQTELKLRLFSAYFQEQKDVSKREILIAEAVAVGLDKAEIDAQLDHPQGRETVRALESQWHQMGVSGVPTVIFNRTSGLTGAHPQDTYKQVLQELLQA</sequence>
<dbReference type="CDD" id="cd03024">
    <property type="entry name" value="DsbA_FrnE"/>
    <property type="match status" value="1"/>
</dbReference>
<dbReference type="InterPro" id="IPR036249">
    <property type="entry name" value="Thioredoxin-like_sf"/>
</dbReference>
<accession>A0ABS2HBA7</accession>
<dbReference type="Pfam" id="PF01323">
    <property type="entry name" value="DSBA"/>
    <property type="match status" value="1"/>
</dbReference>
<dbReference type="SUPFAM" id="SSF52833">
    <property type="entry name" value="Thioredoxin-like"/>
    <property type="match status" value="1"/>
</dbReference>
<keyword evidence="3" id="KW-1185">Reference proteome</keyword>
<gene>
    <name evidence="2" type="ORF">JQC93_00605</name>
</gene>
<dbReference type="RefSeq" id="WP_205156543.1">
    <property type="nucleotide sequence ID" value="NZ_JAFEUM010000001.1"/>
</dbReference>
<dbReference type="InterPro" id="IPR001853">
    <property type="entry name" value="DSBA-like_thioredoxin_dom"/>
</dbReference>
<organism evidence="2 3">
    <name type="scientific">Vibrio ulleungensis</name>
    <dbReference type="NCBI Taxonomy" id="2807619"/>
    <lineage>
        <taxon>Bacteria</taxon>
        <taxon>Pseudomonadati</taxon>
        <taxon>Pseudomonadota</taxon>
        <taxon>Gammaproteobacteria</taxon>
        <taxon>Vibrionales</taxon>
        <taxon>Vibrionaceae</taxon>
        <taxon>Vibrio</taxon>
    </lineage>
</organism>
<evidence type="ECO:0000259" key="1">
    <source>
        <dbReference type="Pfam" id="PF01323"/>
    </source>
</evidence>
<dbReference type="Gene3D" id="3.40.30.10">
    <property type="entry name" value="Glutaredoxin"/>
    <property type="match status" value="1"/>
</dbReference>
<dbReference type="PANTHER" id="PTHR13887:SF41">
    <property type="entry name" value="THIOREDOXIN SUPERFAMILY PROTEIN"/>
    <property type="match status" value="1"/>
</dbReference>
<evidence type="ECO:0000313" key="2">
    <source>
        <dbReference type="EMBL" id="MBM7034888.1"/>
    </source>
</evidence>
<proteinExistence type="predicted"/>
<dbReference type="EMBL" id="JAFEUM010000001">
    <property type="protein sequence ID" value="MBM7034888.1"/>
    <property type="molecule type" value="Genomic_DNA"/>
</dbReference>
<evidence type="ECO:0000313" key="3">
    <source>
        <dbReference type="Proteomes" id="UP000809621"/>
    </source>
</evidence>
<reference evidence="2 3" key="1">
    <citation type="submission" date="2021-02" db="EMBL/GenBank/DDBJ databases">
        <authorList>
            <person name="Park J.-S."/>
        </authorList>
    </citation>
    <scope>NUCLEOTIDE SEQUENCE [LARGE SCALE GENOMIC DNA]</scope>
    <source>
        <strain evidence="2 3">188UL20-2</strain>
    </source>
</reference>
<protein>
    <submittedName>
        <fullName evidence="2">DsbA family oxidoreductase</fullName>
    </submittedName>
</protein>
<dbReference type="PANTHER" id="PTHR13887">
    <property type="entry name" value="GLUTATHIONE S-TRANSFERASE KAPPA"/>
    <property type="match status" value="1"/>
</dbReference>